<dbReference type="EMBL" id="KE356561">
    <property type="protein sequence ID" value="ERG93922.1"/>
    <property type="molecule type" value="Genomic_DNA"/>
</dbReference>
<sequence>MSLCFFFAFFGVATIGSILLISRALMTGSSSAQLILLGGLIPYILVLTLDAHDKVGDLKHISVIPLGIIGVVASLSGHASDNRYSSTS</sequence>
<dbReference type="Proteomes" id="UP000030710">
    <property type="component" value="Unassembled WGS sequence"/>
</dbReference>
<accession>U1PJT9</accession>
<reference evidence="2 3" key="1">
    <citation type="journal article" date="2013" name="PLoS ONE">
        <title>Assembly-driven community genomics of a hypersaline microbial ecosystem.</title>
        <authorList>
            <person name="Podell S."/>
            <person name="Ugalde J.A."/>
            <person name="Narasingarao P."/>
            <person name="Banfield J.F."/>
            <person name="Heidelberg K.B."/>
            <person name="Allen E.E."/>
        </authorList>
    </citation>
    <scope>NUCLEOTIDE SEQUENCE [LARGE SCALE GENOMIC DNA]</scope>
    <source>
        <strain evidence="3">J07HQW2</strain>
    </source>
</reference>
<evidence type="ECO:0000313" key="2">
    <source>
        <dbReference type="EMBL" id="ERG93922.1"/>
    </source>
</evidence>
<feature type="transmembrane region" description="Helical" evidence="1">
    <location>
        <begin position="61"/>
        <end position="79"/>
    </location>
</feature>
<evidence type="ECO:0000313" key="3">
    <source>
        <dbReference type="Proteomes" id="UP000030710"/>
    </source>
</evidence>
<name>U1PJT9_9EURY</name>
<keyword evidence="1" id="KW-0812">Transmembrane</keyword>
<proteinExistence type="predicted"/>
<evidence type="ECO:0000256" key="1">
    <source>
        <dbReference type="SAM" id="Phobius"/>
    </source>
</evidence>
<keyword evidence="1" id="KW-1133">Transmembrane helix</keyword>
<organism evidence="2 3">
    <name type="scientific">Haloquadratum walsbyi J07HQW2</name>
    <dbReference type="NCBI Taxonomy" id="1238425"/>
    <lineage>
        <taxon>Archaea</taxon>
        <taxon>Methanobacteriati</taxon>
        <taxon>Methanobacteriota</taxon>
        <taxon>Stenosarchaea group</taxon>
        <taxon>Halobacteria</taxon>
        <taxon>Halobacteriales</taxon>
        <taxon>Haloferacaceae</taxon>
        <taxon>Haloquadratum</taxon>
    </lineage>
</organism>
<dbReference type="HOGENOM" id="CLU_2461720_0_0_2"/>
<feature type="transmembrane region" description="Helical" evidence="1">
    <location>
        <begin position="30"/>
        <end position="49"/>
    </location>
</feature>
<dbReference type="AlphaFoldDB" id="U1PJT9"/>
<gene>
    <name evidence="2" type="ORF">J07HQW2_00356</name>
</gene>
<keyword evidence="1" id="KW-0472">Membrane</keyword>
<protein>
    <submittedName>
        <fullName evidence="2">Uncharacterized protein</fullName>
    </submittedName>
</protein>